<dbReference type="InterPro" id="IPR019734">
    <property type="entry name" value="TPR_rpt"/>
</dbReference>
<evidence type="ECO:0000256" key="4">
    <source>
        <dbReference type="SAM" id="Coils"/>
    </source>
</evidence>
<dbReference type="AlphaFoldDB" id="A0A511CZM4"/>
<dbReference type="GO" id="GO:0006355">
    <property type="term" value="P:regulation of DNA-templated transcription"/>
    <property type="evidence" value="ECO:0007669"/>
    <property type="project" value="InterPro"/>
</dbReference>
<comment type="caution">
    <text evidence="6">The sequence shown here is derived from an EMBL/GenBank/DDBJ whole genome shotgun (WGS) entry which is preliminary data.</text>
</comment>
<dbReference type="Gene3D" id="1.25.40.10">
    <property type="entry name" value="Tetratricopeptide repeat domain"/>
    <property type="match status" value="2"/>
</dbReference>
<dbReference type="PRINTS" id="PR00038">
    <property type="entry name" value="HTHLUXR"/>
</dbReference>
<evidence type="ECO:0000259" key="5">
    <source>
        <dbReference type="PROSITE" id="PS50043"/>
    </source>
</evidence>
<sequence length="541" mass="57984">MGIIDDLVRARDAFERREWVAAYGALSDLDPSRLTAADFARLATAAYLLGHRNDCVQALQRAYQVNLDAGETLAAVRCAFWLAMTLIRDGEAAVGGGWIARAQRLLQDAPGELVERGYVLIPVMFRHVSTGEFAAAHERAVDITGYGRRFHDPDLVAMGLSAEGRGLLYAGQVPQGLALFDEAMVGIAAGEVSPIFAGIVYCTMIEGCQEVSDFGRAAEWTSALTRWCDAQPGLVPFTGQCAVHRGQIMRVRGVYAHALEEFDRAVQRYLASETPYAAGLAMSERAEVLRIQGELAAAEEACQKASAFGHDPQPGLALLWLAKGRTQAALAAVRRLVAEPRDPVHRSQVLPAAVQVLLACGEIDEAAGLAAELADIAEGFGCAALRAMAGHATGSVLFAQGDAVAALPPLRTAAARWAGLGCRYEVARCRVLIGQAYRRLGDLDSASSELSQARRAFAELGARLAEQEANRLLQPTAPRGLTAREVEVLRLVASGRSNAEIATELFLSERTVARHVSNIFAKIDVSSRTAAAAFAYEHHLV</sequence>
<dbReference type="PROSITE" id="PS50043">
    <property type="entry name" value="HTH_LUXR_2"/>
    <property type="match status" value="1"/>
</dbReference>
<protein>
    <submittedName>
        <fullName evidence="6">Helix-turn-helix transcriptional regulator</fullName>
    </submittedName>
</protein>
<dbReference type="OrthoDB" id="27092at2"/>
<accession>A0A511CZM4</accession>
<feature type="domain" description="HTH luxR-type" evidence="5">
    <location>
        <begin position="474"/>
        <end position="539"/>
    </location>
</feature>
<dbReference type="PANTHER" id="PTHR44688:SF16">
    <property type="entry name" value="DNA-BINDING TRANSCRIPTIONAL ACTIVATOR DEVR_DOSR"/>
    <property type="match status" value="1"/>
</dbReference>
<organism evidence="6 7">
    <name type="scientific">Pseudonocardia asaccharolytica DSM 44247 = NBRC 16224</name>
    <dbReference type="NCBI Taxonomy" id="1123024"/>
    <lineage>
        <taxon>Bacteria</taxon>
        <taxon>Bacillati</taxon>
        <taxon>Actinomycetota</taxon>
        <taxon>Actinomycetes</taxon>
        <taxon>Pseudonocardiales</taxon>
        <taxon>Pseudonocardiaceae</taxon>
        <taxon>Pseudonocardia</taxon>
    </lineage>
</organism>
<evidence type="ECO:0000256" key="3">
    <source>
        <dbReference type="ARBA" id="ARBA00023163"/>
    </source>
</evidence>
<keyword evidence="2" id="KW-0238">DNA-binding</keyword>
<dbReference type="PROSITE" id="PS00622">
    <property type="entry name" value="HTH_LUXR_1"/>
    <property type="match status" value="1"/>
</dbReference>
<feature type="coiled-coil region" evidence="4">
    <location>
        <begin position="443"/>
        <end position="470"/>
    </location>
</feature>
<evidence type="ECO:0000256" key="1">
    <source>
        <dbReference type="ARBA" id="ARBA00023015"/>
    </source>
</evidence>
<proteinExistence type="predicted"/>
<dbReference type="CDD" id="cd06170">
    <property type="entry name" value="LuxR_C_like"/>
    <property type="match status" value="1"/>
</dbReference>
<dbReference type="PANTHER" id="PTHR44688">
    <property type="entry name" value="DNA-BINDING TRANSCRIPTIONAL ACTIVATOR DEVR_DOSR"/>
    <property type="match status" value="1"/>
</dbReference>
<dbReference type="InterPro" id="IPR011990">
    <property type="entry name" value="TPR-like_helical_dom_sf"/>
</dbReference>
<dbReference type="Proteomes" id="UP000321328">
    <property type="component" value="Unassembled WGS sequence"/>
</dbReference>
<dbReference type="InterPro" id="IPR000792">
    <property type="entry name" value="Tscrpt_reg_LuxR_C"/>
</dbReference>
<keyword evidence="3" id="KW-0804">Transcription</keyword>
<keyword evidence="4" id="KW-0175">Coiled coil</keyword>
<evidence type="ECO:0000256" key="2">
    <source>
        <dbReference type="ARBA" id="ARBA00023125"/>
    </source>
</evidence>
<dbReference type="InterPro" id="IPR016032">
    <property type="entry name" value="Sig_transdc_resp-reg_C-effctor"/>
</dbReference>
<evidence type="ECO:0000313" key="6">
    <source>
        <dbReference type="EMBL" id="GEL17989.1"/>
    </source>
</evidence>
<keyword evidence="7" id="KW-1185">Reference proteome</keyword>
<gene>
    <name evidence="6" type="ORF">PA7_18260</name>
</gene>
<dbReference type="Gene3D" id="1.10.10.10">
    <property type="entry name" value="Winged helix-like DNA-binding domain superfamily/Winged helix DNA-binding domain"/>
    <property type="match status" value="1"/>
</dbReference>
<dbReference type="SUPFAM" id="SSF46894">
    <property type="entry name" value="C-terminal effector domain of the bipartite response regulators"/>
    <property type="match status" value="1"/>
</dbReference>
<reference evidence="6 7" key="1">
    <citation type="submission" date="2019-07" db="EMBL/GenBank/DDBJ databases">
        <title>Whole genome shotgun sequence of Pseudonocardia asaccharolytica NBRC 16224.</title>
        <authorList>
            <person name="Hosoyama A."/>
            <person name="Uohara A."/>
            <person name="Ohji S."/>
            <person name="Ichikawa N."/>
        </authorList>
    </citation>
    <scope>NUCLEOTIDE SEQUENCE [LARGE SCALE GENOMIC DNA]</scope>
    <source>
        <strain evidence="6 7">NBRC 16224</strain>
    </source>
</reference>
<name>A0A511CZM4_9PSEU</name>
<evidence type="ECO:0000313" key="7">
    <source>
        <dbReference type="Proteomes" id="UP000321328"/>
    </source>
</evidence>
<dbReference type="EMBL" id="BJVI01000014">
    <property type="protein sequence ID" value="GEL17989.1"/>
    <property type="molecule type" value="Genomic_DNA"/>
</dbReference>
<dbReference type="SUPFAM" id="SSF48452">
    <property type="entry name" value="TPR-like"/>
    <property type="match status" value="1"/>
</dbReference>
<dbReference type="SMART" id="SM00028">
    <property type="entry name" value="TPR"/>
    <property type="match status" value="3"/>
</dbReference>
<dbReference type="RefSeq" id="WP_028930860.1">
    <property type="nucleotide sequence ID" value="NZ_AUII01000015.1"/>
</dbReference>
<dbReference type="Pfam" id="PF00196">
    <property type="entry name" value="GerE"/>
    <property type="match status" value="1"/>
</dbReference>
<dbReference type="STRING" id="1123024.GCA_000423625_03262"/>
<dbReference type="GO" id="GO:0003677">
    <property type="term" value="F:DNA binding"/>
    <property type="evidence" value="ECO:0007669"/>
    <property type="project" value="UniProtKB-KW"/>
</dbReference>
<keyword evidence="1" id="KW-0805">Transcription regulation</keyword>
<dbReference type="InterPro" id="IPR036388">
    <property type="entry name" value="WH-like_DNA-bd_sf"/>
</dbReference>
<dbReference type="SMART" id="SM00421">
    <property type="entry name" value="HTH_LUXR"/>
    <property type="match status" value="1"/>
</dbReference>